<dbReference type="PROSITE" id="PS01010">
    <property type="entry name" value="CRISP_2"/>
    <property type="match status" value="1"/>
</dbReference>
<evidence type="ECO:0000313" key="8">
    <source>
        <dbReference type="Proteomes" id="UP000289340"/>
    </source>
</evidence>
<proteinExistence type="inferred from homology"/>
<comment type="similarity">
    <text evidence="1">Belongs to the CRISP family.</text>
</comment>
<keyword evidence="4" id="KW-1015">Disulfide bond</keyword>
<organism evidence="7 8">
    <name type="scientific">Glycine soja</name>
    <name type="common">Wild soybean</name>
    <dbReference type="NCBI Taxonomy" id="3848"/>
    <lineage>
        <taxon>Eukaryota</taxon>
        <taxon>Viridiplantae</taxon>
        <taxon>Streptophyta</taxon>
        <taxon>Embryophyta</taxon>
        <taxon>Tracheophyta</taxon>
        <taxon>Spermatophyta</taxon>
        <taxon>Magnoliopsida</taxon>
        <taxon>eudicotyledons</taxon>
        <taxon>Gunneridae</taxon>
        <taxon>Pentapetalae</taxon>
        <taxon>rosids</taxon>
        <taxon>fabids</taxon>
        <taxon>Fabales</taxon>
        <taxon>Fabaceae</taxon>
        <taxon>Papilionoideae</taxon>
        <taxon>50 kb inversion clade</taxon>
        <taxon>NPAAA clade</taxon>
        <taxon>indigoferoid/millettioid clade</taxon>
        <taxon>Phaseoleae</taxon>
        <taxon>Glycine</taxon>
        <taxon>Glycine subgen. Soja</taxon>
    </lineage>
</organism>
<dbReference type="AlphaFoldDB" id="A0A445JYI0"/>
<dbReference type="CDD" id="cd05381">
    <property type="entry name" value="CAP_PR-1"/>
    <property type="match status" value="1"/>
</dbReference>
<reference evidence="7 8" key="1">
    <citation type="submission" date="2018-09" db="EMBL/GenBank/DDBJ databases">
        <title>A high-quality reference genome of wild soybean provides a powerful tool to mine soybean genomes.</title>
        <authorList>
            <person name="Xie M."/>
            <person name="Chung C.Y.L."/>
            <person name="Li M.-W."/>
            <person name="Wong F.-L."/>
            <person name="Chan T.-F."/>
            <person name="Lam H.-M."/>
        </authorList>
    </citation>
    <scope>NUCLEOTIDE SEQUENCE [LARGE SCALE GENOMIC DNA]</scope>
    <source>
        <strain evidence="8">cv. W05</strain>
        <tissue evidence="7">Hypocotyl of etiolated seedlings</tissue>
    </source>
</reference>
<dbReference type="GO" id="GO:0098542">
    <property type="term" value="P:defense response to other organism"/>
    <property type="evidence" value="ECO:0007669"/>
    <property type="project" value="UniProtKB-ARBA"/>
</dbReference>
<comment type="caution">
    <text evidence="7">The sequence shown here is derived from an EMBL/GenBank/DDBJ whole genome shotgun (WGS) entry which is preliminary data.</text>
</comment>
<protein>
    <submittedName>
        <fullName evidence="7">Pathogenesis-related protein 1A</fullName>
    </submittedName>
</protein>
<sequence>MGSAKFALILTIVIISMCSISLAQNSPKDFLDAHNAARAEVGVEPLAWDDTVAAYAQQYADSRIKECQVVHSQGPYGENLVASPGDVSGTDAVKMWVAEKANYDHKANKCVNNQECMHYAQLVWSNTFLVGCARSKCDNGWTFVICSYDPPGNFQGEQPY</sequence>
<dbReference type="PANTHER" id="PTHR10334">
    <property type="entry name" value="CYSTEINE-RICH SECRETORY PROTEIN-RELATED"/>
    <property type="match status" value="1"/>
</dbReference>
<dbReference type="InterPro" id="IPR035940">
    <property type="entry name" value="CAP_sf"/>
</dbReference>
<dbReference type="SMART" id="SM00198">
    <property type="entry name" value="SCP"/>
    <property type="match status" value="1"/>
</dbReference>
<dbReference type="InterPro" id="IPR014044">
    <property type="entry name" value="CAP_dom"/>
</dbReference>
<feature type="domain" description="SCP" evidence="6">
    <location>
        <begin position="25"/>
        <end position="156"/>
    </location>
</feature>
<dbReference type="Proteomes" id="UP000289340">
    <property type="component" value="Chromosome 7"/>
</dbReference>
<dbReference type="InterPro" id="IPR018244">
    <property type="entry name" value="Allrgn_V5/Tpx1_CS"/>
</dbReference>
<evidence type="ECO:0000256" key="3">
    <source>
        <dbReference type="ARBA" id="ARBA00022821"/>
    </source>
</evidence>
<dbReference type="SMR" id="A0A445JYI0"/>
<evidence type="ECO:0000256" key="4">
    <source>
        <dbReference type="ARBA" id="ARBA00023157"/>
    </source>
</evidence>
<evidence type="ECO:0000256" key="5">
    <source>
        <dbReference type="SAM" id="SignalP"/>
    </source>
</evidence>
<keyword evidence="2 5" id="KW-0732">Signal</keyword>
<evidence type="ECO:0000259" key="6">
    <source>
        <dbReference type="SMART" id="SM00198"/>
    </source>
</evidence>
<dbReference type="FunFam" id="3.40.33.10:FF:000006">
    <property type="entry name" value="Putative pathogenesis-related protein 1"/>
    <property type="match status" value="1"/>
</dbReference>
<dbReference type="Pfam" id="PF00188">
    <property type="entry name" value="CAP"/>
    <property type="match status" value="1"/>
</dbReference>
<dbReference type="Gramene" id="XM_028382810.1">
    <property type="protein sequence ID" value="XP_028238611.1"/>
    <property type="gene ID" value="LOC114417737"/>
</dbReference>
<feature type="signal peptide" evidence="5">
    <location>
        <begin position="1"/>
        <end position="23"/>
    </location>
</feature>
<dbReference type="GO" id="GO:0005576">
    <property type="term" value="C:extracellular region"/>
    <property type="evidence" value="ECO:0007669"/>
    <property type="project" value="InterPro"/>
</dbReference>
<evidence type="ECO:0000256" key="1">
    <source>
        <dbReference type="ARBA" id="ARBA00009923"/>
    </source>
</evidence>
<keyword evidence="8" id="KW-1185">Reference proteome</keyword>
<accession>A0A445JYI0</accession>
<name>A0A445JYI0_GLYSO</name>
<dbReference type="EMBL" id="QZWG01000007">
    <property type="protein sequence ID" value="RZC03563.1"/>
    <property type="molecule type" value="Genomic_DNA"/>
</dbReference>
<dbReference type="SUPFAM" id="SSF55797">
    <property type="entry name" value="PR-1-like"/>
    <property type="match status" value="1"/>
</dbReference>
<evidence type="ECO:0000256" key="2">
    <source>
        <dbReference type="ARBA" id="ARBA00022729"/>
    </source>
</evidence>
<keyword evidence="3" id="KW-0611">Plant defense</keyword>
<feature type="chain" id="PRO_5019039313" evidence="5">
    <location>
        <begin position="24"/>
        <end position="160"/>
    </location>
</feature>
<dbReference type="InterPro" id="IPR001283">
    <property type="entry name" value="CRISP-related"/>
</dbReference>
<dbReference type="Gene3D" id="3.40.33.10">
    <property type="entry name" value="CAP"/>
    <property type="match status" value="1"/>
</dbReference>
<dbReference type="PRINTS" id="PR00837">
    <property type="entry name" value="V5TPXLIKE"/>
</dbReference>
<evidence type="ECO:0000313" key="7">
    <source>
        <dbReference type="EMBL" id="RZC03563.1"/>
    </source>
</evidence>
<gene>
    <name evidence="7" type="ORF">D0Y65_018292</name>
</gene>